<dbReference type="AlphaFoldDB" id="A0A967K9W7"/>
<reference evidence="3" key="1">
    <citation type="submission" date="2020-03" db="EMBL/GenBank/DDBJ databases">
        <title>Genome of Pelagibius litoralis DSM 21314T.</title>
        <authorList>
            <person name="Wang G."/>
        </authorList>
    </citation>
    <scope>NUCLEOTIDE SEQUENCE</scope>
    <source>
        <strain evidence="3">DSM 21314</strain>
    </source>
</reference>
<evidence type="ECO:0000313" key="4">
    <source>
        <dbReference type="Proteomes" id="UP000761264"/>
    </source>
</evidence>
<evidence type="ECO:0000256" key="1">
    <source>
        <dbReference type="SAM" id="SignalP"/>
    </source>
</evidence>
<evidence type="ECO:0000313" key="3">
    <source>
        <dbReference type="EMBL" id="NIA71293.1"/>
    </source>
</evidence>
<dbReference type="PANTHER" id="PTHR38075">
    <property type="entry name" value="DUF4139 DOMAIN-CONTAINING PROTEIN"/>
    <property type="match status" value="1"/>
</dbReference>
<comment type="caution">
    <text evidence="3">The sequence shown here is derived from an EMBL/GenBank/DDBJ whole genome shotgun (WGS) entry which is preliminary data.</text>
</comment>
<name>A0A967K9W7_9PROT</name>
<dbReference type="PANTHER" id="PTHR38075:SF1">
    <property type="entry name" value="DUF4139 DOMAIN-CONTAINING PROTEIN"/>
    <property type="match status" value="1"/>
</dbReference>
<gene>
    <name evidence="3" type="ORF">HBA54_22080</name>
</gene>
<feature type="signal peptide" evidence="1">
    <location>
        <begin position="1"/>
        <end position="41"/>
    </location>
</feature>
<dbReference type="RefSeq" id="WP_167228774.1">
    <property type="nucleotide sequence ID" value="NZ_JAAQPH010000020.1"/>
</dbReference>
<protein>
    <submittedName>
        <fullName evidence="3">DUF4139 domain-containing protein</fullName>
    </submittedName>
</protein>
<accession>A0A967K9W7</accession>
<organism evidence="3 4">
    <name type="scientific">Pelagibius litoralis</name>
    <dbReference type="NCBI Taxonomy" id="374515"/>
    <lineage>
        <taxon>Bacteria</taxon>
        <taxon>Pseudomonadati</taxon>
        <taxon>Pseudomonadota</taxon>
        <taxon>Alphaproteobacteria</taxon>
        <taxon>Rhodospirillales</taxon>
        <taxon>Rhodovibrionaceae</taxon>
        <taxon>Pelagibius</taxon>
    </lineage>
</organism>
<dbReference type="EMBL" id="JAAQPH010000020">
    <property type="protein sequence ID" value="NIA71293.1"/>
    <property type="molecule type" value="Genomic_DNA"/>
</dbReference>
<feature type="domain" description="DUF4139" evidence="2">
    <location>
        <begin position="199"/>
        <end position="491"/>
    </location>
</feature>
<sequence length="493" mass="52766">MASVQGLSRHGRRARTPFLSAAFAPLVALSIGLAGLNAATAAETKLTAENRSALALTVYNQNLALVSEERRVTLPAGEALLAIEDVSDQLRAETVLLSGAGVRLLEQSFVTDLLTPQRLLEASLGKTVKVIRTHPQTGEDRLVDAEVLALGGGLVLRIDGRIETDGPGRIAYTEIPAGLRSEPALLARLAVDEAGEQRLRLNYLTSGLSWRADYVARLNESEDSLDLSALVTLSNHTRSDFTDAALRLVAGDVNQAASPVMPRQELQMMSKAPMDEGFAGPPVSVSDRYVYSLARTVTLARGETKQIPLMGAEGVAVLREYRFDSLVSANPGVEESGPVSAAIVLELTNTKDLGLGAPLPAGVVRIYGPGSTDGGQGSGDQPLFLGEGRIAHTPEGETARLRLGSAFDVTARAKRTAFERLSNRSYETAQSVTVMNAKTEAVEVLLVGNLPRGWSMLEESESHEQETANRLVWRLQVPPGGQTELTYRIRVSN</sequence>
<dbReference type="Proteomes" id="UP000761264">
    <property type="component" value="Unassembled WGS sequence"/>
</dbReference>
<feature type="chain" id="PRO_5037401573" evidence="1">
    <location>
        <begin position="42"/>
        <end position="493"/>
    </location>
</feature>
<evidence type="ECO:0000259" key="2">
    <source>
        <dbReference type="Pfam" id="PF13598"/>
    </source>
</evidence>
<dbReference type="InterPro" id="IPR037291">
    <property type="entry name" value="DUF4139"/>
</dbReference>
<proteinExistence type="predicted"/>
<keyword evidence="1" id="KW-0732">Signal</keyword>
<keyword evidence="4" id="KW-1185">Reference proteome</keyword>
<dbReference type="Pfam" id="PF13598">
    <property type="entry name" value="DUF4139"/>
    <property type="match status" value="1"/>
</dbReference>